<dbReference type="EMBL" id="BMAV01016469">
    <property type="protein sequence ID" value="GFY67230.1"/>
    <property type="molecule type" value="Genomic_DNA"/>
</dbReference>
<sequence>MASSLDFISEFEWVFSLTFAPDKFSDLYWRIFNFNLLPNPYHLECFRKHCVDTGHRMQEFFRLDNLLQEIWKEDISYAYLVGFLHDVTKPLVERIDGLGQQSFRGHAQV</sequence>
<name>A0A8X6YAD1_9ARAC</name>
<reference evidence="1" key="1">
    <citation type="submission" date="2020-08" db="EMBL/GenBank/DDBJ databases">
        <title>Multicomponent nature underlies the extraordinary mechanical properties of spider dragline silk.</title>
        <authorList>
            <person name="Kono N."/>
            <person name="Nakamura H."/>
            <person name="Mori M."/>
            <person name="Yoshida Y."/>
            <person name="Ohtoshi R."/>
            <person name="Malay A.D."/>
            <person name="Moran D.A.P."/>
            <person name="Tomita M."/>
            <person name="Numata K."/>
            <person name="Arakawa K."/>
        </authorList>
    </citation>
    <scope>NUCLEOTIDE SEQUENCE</scope>
</reference>
<evidence type="ECO:0000313" key="1">
    <source>
        <dbReference type="EMBL" id="GFY67230.1"/>
    </source>
</evidence>
<gene>
    <name evidence="1" type="ORF">TNIN_228291</name>
</gene>
<dbReference type="OrthoDB" id="10356363at2759"/>
<proteinExistence type="predicted"/>
<comment type="caution">
    <text evidence="1">The sequence shown here is derived from an EMBL/GenBank/DDBJ whole genome shotgun (WGS) entry which is preliminary data.</text>
</comment>
<keyword evidence="2" id="KW-1185">Reference proteome</keyword>
<evidence type="ECO:0000313" key="2">
    <source>
        <dbReference type="Proteomes" id="UP000886998"/>
    </source>
</evidence>
<dbReference type="Proteomes" id="UP000886998">
    <property type="component" value="Unassembled WGS sequence"/>
</dbReference>
<accession>A0A8X6YAD1</accession>
<dbReference type="AlphaFoldDB" id="A0A8X6YAD1"/>
<evidence type="ECO:0008006" key="3">
    <source>
        <dbReference type="Google" id="ProtNLM"/>
    </source>
</evidence>
<protein>
    <recommendedName>
        <fullName evidence="3">HD domain-containing protein</fullName>
    </recommendedName>
</protein>
<organism evidence="1 2">
    <name type="scientific">Trichonephila inaurata madagascariensis</name>
    <dbReference type="NCBI Taxonomy" id="2747483"/>
    <lineage>
        <taxon>Eukaryota</taxon>
        <taxon>Metazoa</taxon>
        <taxon>Ecdysozoa</taxon>
        <taxon>Arthropoda</taxon>
        <taxon>Chelicerata</taxon>
        <taxon>Arachnida</taxon>
        <taxon>Araneae</taxon>
        <taxon>Araneomorphae</taxon>
        <taxon>Entelegynae</taxon>
        <taxon>Araneoidea</taxon>
        <taxon>Nephilidae</taxon>
        <taxon>Trichonephila</taxon>
        <taxon>Trichonephila inaurata</taxon>
    </lineage>
</organism>